<keyword evidence="9" id="KW-0175">Coiled coil</keyword>
<dbReference type="FunFam" id="2.10.25.10:FF:000758">
    <property type="entry name" value="Laminin subunit gamma 1"/>
    <property type="match status" value="1"/>
</dbReference>
<keyword evidence="4" id="KW-0677">Repeat</keyword>
<evidence type="ECO:0000256" key="9">
    <source>
        <dbReference type="SAM" id="Coils"/>
    </source>
</evidence>
<dbReference type="PANTHER" id="PTHR10574">
    <property type="entry name" value="NETRIN/LAMININ-RELATED"/>
    <property type="match status" value="1"/>
</dbReference>
<dbReference type="EMBL" id="RQTK01000082">
    <property type="protein sequence ID" value="RUS88463.1"/>
    <property type="molecule type" value="Genomic_DNA"/>
</dbReference>
<dbReference type="FunFam" id="2.10.25.10:FF:000051">
    <property type="entry name" value="Laminin subunit alpha 4"/>
    <property type="match status" value="1"/>
</dbReference>
<dbReference type="STRING" id="188477.A0A3S1A1X0"/>
<evidence type="ECO:0000256" key="7">
    <source>
        <dbReference type="ARBA" id="ARBA00023292"/>
    </source>
</evidence>
<evidence type="ECO:0000256" key="2">
    <source>
        <dbReference type="ARBA" id="ARBA00022525"/>
    </source>
</evidence>
<keyword evidence="7 8" id="KW-0424">Laminin EGF-like domain</keyword>
<dbReference type="AlphaFoldDB" id="A0A3S1A1X0"/>
<reference evidence="12 13" key="1">
    <citation type="submission" date="2019-01" db="EMBL/GenBank/DDBJ databases">
        <title>A draft genome assembly of the solar-powered sea slug Elysia chlorotica.</title>
        <authorList>
            <person name="Cai H."/>
            <person name="Li Q."/>
            <person name="Fang X."/>
            <person name="Li J."/>
            <person name="Curtis N.E."/>
            <person name="Altenburger A."/>
            <person name="Shibata T."/>
            <person name="Feng M."/>
            <person name="Maeda T."/>
            <person name="Schwartz J.A."/>
            <person name="Shigenobu S."/>
            <person name="Lundholm N."/>
            <person name="Nishiyama T."/>
            <person name="Yang H."/>
            <person name="Hasebe M."/>
            <person name="Li S."/>
            <person name="Pierce S.K."/>
            <person name="Wang J."/>
        </authorList>
    </citation>
    <scope>NUCLEOTIDE SEQUENCE [LARGE SCALE GENOMIC DNA]</scope>
    <source>
        <strain evidence="12">EC2010</strain>
        <tissue evidence="12">Whole organism of an adult</tissue>
    </source>
</reference>
<evidence type="ECO:0000256" key="8">
    <source>
        <dbReference type="PROSITE-ProRule" id="PRU00460"/>
    </source>
</evidence>
<evidence type="ECO:0000313" key="13">
    <source>
        <dbReference type="Proteomes" id="UP000271974"/>
    </source>
</evidence>
<evidence type="ECO:0000256" key="10">
    <source>
        <dbReference type="SAM" id="MobiDB-lite"/>
    </source>
</evidence>
<feature type="compositionally biased region" description="Basic and acidic residues" evidence="10">
    <location>
        <begin position="780"/>
        <end position="795"/>
    </location>
</feature>
<feature type="disulfide bond" evidence="8">
    <location>
        <begin position="322"/>
        <end position="334"/>
    </location>
</feature>
<evidence type="ECO:0000256" key="3">
    <source>
        <dbReference type="ARBA" id="ARBA00022729"/>
    </source>
</evidence>
<feature type="domain" description="Laminin EGF-like" evidence="11">
    <location>
        <begin position="66"/>
        <end position="114"/>
    </location>
</feature>
<protein>
    <recommendedName>
        <fullName evidence="11">Laminin EGF-like domain-containing protein</fullName>
    </recommendedName>
</protein>
<dbReference type="InterPro" id="IPR056863">
    <property type="entry name" value="LMN_ATRN_NET-like_EGF"/>
</dbReference>
<feature type="disulfide bond" evidence="8">
    <location>
        <begin position="295"/>
        <end position="304"/>
    </location>
</feature>
<feature type="disulfide bond" evidence="8">
    <location>
        <begin position="274"/>
        <end position="286"/>
    </location>
</feature>
<comment type="caution">
    <text evidence="12">The sequence shown here is derived from an EMBL/GenBank/DDBJ whole genome shotgun (WGS) entry which is preliminary data.</text>
</comment>
<dbReference type="PRINTS" id="PR00011">
    <property type="entry name" value="EGFLAMININ"/>
</dbReference>
<evidence type="ECO:0000259" key="11">
    <source>
        <dbReference type="PROSITE" id="PS50027"/>
    </source>
</evidence>
<feature type="non-terminal residue" evidence="12">
    <location>
        <position position="1"/>
    </location>
</feature>
<evidence type="ECO:0000256" key="1">
    <source>
        <dbReference type="ARBA" id="ARBA00004613"/>
    </source>
</evidence>
<dbReference type="FunFam" id="2.10.25.10:FF:000090">
    <property type="entry name" value="laminin subunit alpha"/>
    <property type="match status" value="1"/>
</dbReference>
<feature type="disulfide bond" evidence="8">
    <location>
        <begin position="84"/>
        <end position="93"/>
    </location>
</feature>
<dbReference type="GO" id="GO:0009888">
    <property type="term" value="P:tissue development"/>
    <property type="evidence" value="ECO:0007669"/>
    <property type="project" value="TreeGrafter"/>
</dbReference>
<name>A0A3S1A1X0_ELYCH</name>
<feature type="disulfide bond" evidence="8">
    <location>
        <begin position="246"/>
        <end position="255"/>
    </location>
</feature>
<evidence type="ECO:0000313" key="12">
    <source>
        <dbReference type="EMBL" id="RUS88463.1"/>
    </source>
</evidence>
<comment type="caution">
    <text evidence="8">Lacks conserved residue(s) required for the propagation of feature annotation.</text>
</comment>
<dbReference type="CDD" id="cd00055">
    <property type="entry name" value="EGF_Lam"/>
    <property type="match status" value="5"/>
</dbReference>
<accession>A0A3S1A1X0</accession>
<comment type="subcellular location">
    <subcellularLocation>
        <location evidence="1">Secreted</location>
    </subcellularLocation>
</comment>
<keyword evidence="6" id="KW-0325">Glycoprotein</keyword>
<dbReference type="FunFam" id="2.10.25.10:FF:000074">
    <property type="entry name" value="Laminin subunit alpha"/>
    <property type="match status" value="1"/>
</dbReference>
<keyword evidence="3" id="KW-0732">Signal</keyword>
<gene>
    <name evidence="12" type="ORF">EGW08_003800</name>
</gene>
<dbReference type="GO" id="GO:0009887">
    <property type="term" value="P:animal organ morphogenesis"/>
    <property type="evidence" value="ECO:0007669"/>
    <property type="project" value="TreeGrafter"/>
</dbReference>
<dbReference type="Pfam" id="PF00053">
    <property type="entry name" value="EGF_laminin"/>
    <property type="match status" value="6"/>
</dbReference>
<dbReference type="Proteomes" id="UP000271974">
    <property type="component" value="Unassembled WGS sequence"/>
</dbReference>
<evidence type="ECO:0000256" key="6">
    <source>
        <dbReference type="ARBA" id="ARBA00023180"/>
    </source>
</evidence>
<feature type="disulfide bond" evidence="8">
    <location>
        <begin position="194"/>
        <end position="203"/>
    </location>
</feature>
<keyword evidence="2" id="KW-0964">Secreted</keyword>
<dbReference type="SUPFAM" id="SSF57196">
    <property type="entry name" value="EGF/Laminin"/>
    <property type="match status" value="6"/>
</dbReference>
<dbReference type="PROSITE" id="PS50027">
    <property type="entry name" value="EGF_LAM_2"/>
    <property type="match status" value="5"/>
</dbReference>
<dbReference type="Pfam" id="PF24973">
    <property type="entry name" value="EGF_LMN_ATRN"/>
    <property type="match status" value="1"/>
</dbReference>
<dbReference type="FunFam" id="2.10.25.10:FF:000105">
    <property type="entry name" value="laminin subunit gamma-1"/>
    <property type="match status" value="1"/>
</dbReference>
<feature type="domain" description="Laminin EGF-like" evidence="11">
    <location>
        <begin position="221"/>
        <end position="273"/>
    </location>
</feature>
<dbReference type="GO" id="GO:0005576">
    <property type="term" value="C:extracellular region"/>
    <property type="evidence" value="ECO:0007669"/>
    <property type="project" value="UniProtKB-SubCell"/>
</dbReference>
<dbReference type="PROSITE" id="PS01248">
    <property type="entry name" value="EGF_LAM_1"/>
    <property type="match status" value="3"/>
</dbReference>
<dbReference type="InterPro" id="IPR002049">
    <property type="entry name" value="LE_dom"/>
</dbReference>
<dbReference type="OrthoDB" id="430826at2759"/>
<evidence type="ECO:0000256" key="4">
    <source>
        <dbReference type="ARBA" id="ARBA00022737"/>
    </source>
</evidence>
<feature type="domain" description="Laminin EGF-like" evidence="11">
    <location>
        <begin position="170"/>
        <end position="220"/>
    </location>
</feature>
<feature type="domain" description="Laminin EGF-like" evidence="11">
    <location>
        <begin position="322"/>
        <end position="367"/>
    </location>
</feature>
<keyword evidence="5 8" id="KW-1015">Disulfide bond</keyword>
<feature type="region of interest" description="Disordered" evidence="10">
    <location>
        <begin position="766"/>
        <end position="798"/>
    </location>
</feature>
<proteinExistence type="predicted"/>
<sequence length="951" mass="104183">VEGSSSIDNIVLGTALPGRVNNQPPAPWVEQCTCPEGYVGQFCESCRQGYKRNPPNSGSFARCVPCECNGHSQSCDIKTGRCICRDNTAGDFCEKCARGYYGDATDGTPNDCQPCPCPNGGPCIQLPNKDLICTECEEGYGGNLCDVCLDGYYGDPKGVNTGTPTPCQKCSCNGNIDPNAIRNCDSVTGECLKCIRNTGGRYCEKCLPSHYNNSAGECTPCNCYHAGTRLRTDGNGCDQSTGQCYCHANVAGQRCDKCVTGYWDLASGTGCIACNCDRTGSSNYTCDESSGQCTCKAGVSGRRCDACDRYFFGFSSTGCTACNCDPVGSTDLHCDANGYCPCRENVDGRRCDRCMENKQDLAAACYNLVQRQVNSHRAKLRDLTDLIEKTNDNPSLFNDTNFVNQLQAVNQSVNDLLEDARGAYTGDGKIGQQLDTLSQALSDLVNKLKDIAVNINKASDACEASEAKIVYAEMALERTEKAYQDAKDYIDKEGRTALSRALQALKDFGQGSEQMTEIAKRASALAANQTKEAKLIDDLANMAYKTSQEANRLAMETLRMPLMTQRDIILLKREFESTSRLFDTTKARANVTFQRAKSAHEEALSLLTQAGKQLPSLDIDELNMEAQKIKDQAEDILMRAEKLAQENQDLMSKVQNQTDSANRLLVEGDLVNNNITDLLAEADYARSVARMAVDSAKKTLKEANETLTTLEEFDKLVSKKDAAEQAMSQVPEIKKIIEEARNTTLMARDALSGVEADAKRALELAKEAEDTANQASENAENIREGAEKTKQKADELHEDAESLAQKVEDADAAMGGFEMQLESDENSARKALDEAAKSKNKAKEAFEEVNRSHALVLKIKSSLKDMGQVDLQQLKELEELLDKVEKDMEAADVETTVRDLKSRKAQIEQQADMFETDLSELRKDVENIREIKDSLPDGCFKTIPIEQPFSG</sequence>
<keyword evidence="13" id="KW-1185">Reference proteome</keyword>
<dbReference type="Gene3D" id="2.10.25.10">
    <property type="entry name" value="Laminin"/>
    <property type="match status" value="6"/>
</dbReference>
<dbReference type="InterPro" id="IPR050440">
    <property type="entry name" value="Laminin/Netrin_ECM"/>
</dbReference>
<evidence type="ECO:0000256" key="5">
    <source>
        <dbReference type="ARBA" id="ARBA00023157"/>
    </source>
</evidence>
<feature type="domain" description="Laminin EGF-like" evidence="11">
    <location>
        <begin position="274"/>
        <end position="321"/>
    </location>
</feature>
<dbReference type="SMART" id="SM00180">
    <property type="entry name" value="EGF_Lam"/>
    <property type="match status" value="7"/>
</dbReference>
<feature type="disulfide bond" evidence="8">
    <location>
        <begin position="342"/>
        <end position="351"/>
    </location>
</feature>
<feature type="disulfide bond" evidence="8">
    <location>
        <begin position="276"/>
        <end position="293"/>
    </location>
</feature>
<dbReference type="PANTHER" id="PTHR10574:SF435">
    <property type="entry name" value="LAMININ SUBUNIT GAMMA-1"/>
    <property type="match status" value="1"/>
</dbReference>
<feature type="coiled-coil region" evidence="9">
    <location>
        <begin position="619"/>
        <end position="660"/>
    </location>
</feature>
<organism evidence="12 13">
    <name type="scientific">Elysia chlorotica</name>
    <name type="common">Eastern emerald elysia</name>
    <name type="synonym">Sea slug</name>
    <dbReference type="NCBI Taxonomy" id="188477"/>
    <lineage>
        <taxon>Eukaryota</taxon>
        <taxon>Metazoa</taxon>
        <taxon>Spiralia</taxon>
        <taxon>Lophotrochozoa</taxon>
        <taxon>Mollusca</taxon>
        <taxon>Gastropoda</taxon>
        <taxon>Heterobranchia</taxon>
        <taxon>Euthyneura</taxon>
        <taxon>Panpulmonata</taxon>
        <taxon>Sacoglossa</taxon>
        <taxon>Placobranchoidea</taxon>
        <taxon>Plakobranchidae</taxon>
        <taxon>Elysia</taxon>
    </lineage>
</organism>